<dbReference type="RefSeq" id="WP_344808093.1">
    <property type="nucleotide sequence ID" value="NZ_BAABAB010000035.1"/>
</dbReference>
<proteinExistence type="predicted"/>
<dbReference type="PANTHER" id="PTHR31956:SF8">
    <property type="entry name" value="ACID PHOSPHATASE PHOA (AFU_ORTHOLOGUE AFUA_1G03570)"/>
    <property type="match status" value="1"/>
</dbReference>
<reference evidence="4" key="1">
    <citation type="journal article" date="2019" name="Int. J. Syst. Evol. Microbiol.">
        <title>The Global Catalogue of Microorganisms (GCM) 10K type strain sequencing project: providing services to taxonomists for standard genome sequencing and annotation.</title>
        <authorList>
            <consortium name="The Broad Institute Genomics Platform"/>
            <consortium name="The Broad Institute Genome Sequencing Center for Infectious Disease"/>
            <person name="Wu L."/>
            <person name="Ma J."/>
        </authorList>
    </citation>
    <scope>NUCLEOTIDE SEQUENCE [LARGE SCALE GENOMIC DNA]</scope>
    <source>
        <strain evidence="4">JCM 16929</strain>
    </source>
</reference>
<gene>
    <name evidence="3" type="ORF">GCM10022236_41040</name>
</gene>
<dbReference type="InterPro" id="IPR017850">
    <property type="entry name" value="Alkaline_phosphatase_core_sf"/>
</dbReference>
<keyword evidence="1" id="KW-0378">Hydrolase</keyword>
<protein>
    <recommendedName>
        <fullName evidence="5">Acid phosphatase</fullName>
    </recommendedName>
</protein>
<evidence type="ECO:0000256" key="1">
    <source>
        <dbReference type="ARBA" id="ARBA00022801"/>
    </source>
</evidence>
<dbReference type="Proteomes" id="UP001501490">
    <property type="component" value="Unassembled WGS sequence"/>
</dbReference>
<dbReference type="Gene3D" id="3.40.720.10">
    <property type="entry name" value="Alkaline Phosphatase, subunit A"/>
    <property type="match status" value="1"/>
</dbReference>
<dbReference type="Pfam" id="PF04185">
    <property type="entry name" value="Phosphoesterase"/>
    <property type="match status" value="1"/>
</dbReference>
<sequence>MRHVHRLIIVLLVVLSGSGATIPSTHTSMVSLAARPAADVAGESASAPRVTKLLVFVVENHSLSQMRAGMPYTFAQAERFGYATHYRALRHPSLPNYISIISGRPHGVTDDKPPAAHKLHGRTVFGQALRAGKTATVYADGMPRSCARSDGGHRYAVRHNPWTYFVDERAACNRHDVSIQRLSHDITAGRLPNVGMVIPNMCNDAHDCPLTTADDWFRTWMSRIYAGKDWKSGHLAVVLTADEDDRSANNTVLTVVIHPSQHHRIVTTALTHYSLTRLCEDVAHIRHRNQARHAASMSKAFRLPV</sequence>
<keyword evidence="4" id="KW-1185">Reference proteome</keyword>
<evidence type="ECO:0000256" key="2">
    <source>
        <dbReference type="ARBA" id="ARBA00023026"/>
    </source>
</evidence>
<dbReference type="InterPro" id="IPR007312">
    <property type="entry name" value="Phosphoesterase"/>
</dbReference>
<dbReference type="EMBL" id="BAABAB010000035">
    <property type="protein sequence ID" value="GAA3634280.1"/>
    <property type="molecule type" value="Genomic_DNA"/>
</dbReference>
<evidence type="ECO:0000313" key="4">
    <source>
        <dbReference type="Proteomes" id="UP001501490"/>
    </source>
</evidence>
<dbReference type="PANTHER" id="PTHR31956">
    <property type="entry name" value="NON-SPECIFIC PHOSPHOLIPASE C4-RELATED"/>
    <property type="match status" value="1"/>
</dbReference>
<organism evidence="3 4">
    <name type="scientific">Microlunatus ginsengisoli</name>
    <dbReference type="NCBI Taxonomy" id="363863"/>
    <lineage>
        <taxon>Bacteria</taxon>
        <taxon>Bacillati</taxon>
        <taxon>Actinomycetota</taxon>
        <taxon>Actinomycetes</taxon>
        <taxon>Propionibacteriales</taxon>
        <taxon>Propionibacteriaceae</taxon>
        <taxon>Microlunatus</taxon>
    </lineage>
</organism>
<evidence type="ECO:0000313" key="3">
    <source>
        <dbReference type="EMBL" id="GAA3634280.1"/>
    </source>
</evidence>
<accession>A0ABP7AKU9</accession>
<keyword evidence="2" id="KW-0843">Virulence</keyword>
<evidence type="ECO:0008006" key="5">
    <source>
        <dbReference type="Google" id="ProtNLM"/>
    </source>
</evidence>
<name>A0ABP7AKU9_9ACTN</name>
<comment type="caution">
    <text evidence="3">The sequence shown here is derived from an EMBL/GenBank/DDBJ whole genome shotgun (WGS) entry which is preliminary data.</text>
</comment>